<keyword evidence="7 11" id="KW-0630">Potassium</keyword>
<evidence type="ECO:0000256" key="10">
    <source>
        <dbReference type="ARBA" id="ARBA00023136"/>
    </source>
</evidence>
<proteinExistence type="inferred from homology"/>
<dbReference type="RefSeq" id="WP_342626935.1">
    <property type="nucleotide sequence ID" value="NZ_CP152276.1"/>
</dbReference>
<evidence type="ECO:0000256" key="7">
    <source>
        <dbReference type="ARBA" id="ARBA00022958"/>
    </source>
</evidence>
<protein>
    <recommendedName>
        <fullName evidence="11">Potassium-transporting ATPase KdpC subunit</fullName>
    </recommendedName>
    <alternativeName>
        <fullName evidence="11">ATP phosphohydrolase [potassium-transporting] C chain</fullName>
    </alternativeName>
    <alternativeName>
        <fullName evidence="11">Potassium-binding and translocating subunit C</fullName>
    </alternativeName>
    <alternativeName>
        <fullName evidence="11">Potassium-translocating ATPase C chain</fullName>
    </alternativeName>
</protein>
<comment type="subcellular location">
    <subcellularLocation>
        <location evidence="11">Cell membrane</location>
        <topology evidence="11">Single-pass membrane protein</topology>
    </subcellularLocation>
</comment>
<comment type="similarity">
    <text evidence="11">Belongs to the KdpC family.</text>
</comment>
<sequence length="195" mass="20417">MVRHVRPALVLLAAFSVLTGLIYPLALTGIAQIILPHQARGSVVVAQGRAVGSALIGQDFTQARYVHPRPSATAGAPYNAAASGGSNLGPTSKALRDAVAARVAALKADNPDAVREGLPIPADLVTASASGLDPDLSPQAALFQVPRVARARNLPEGQVRVLVNRMTAQPLLGWLGEPRVNVLELNLALDRLQQR</sequence>
<dbReference type="Pfam" id="PF02669">
    <property type="entry name" value="KdpC"/>
    <property type="match status" value="1"/>
</dbReference>
<keyword evidence="13" id="KW-1185">Reference proteome</keyword>
<keyword evidence="3 11" id="KW-0633">Potassium transport</keyword>
<dbReference type="NCBIfam" id="NF001454">
    <property type="entry name" value="PRK00315.1"/>
    <property type="match status" value="1"/>
</dbReference>
<comment type="subunit">
    <text evidence="11">The system is composed of three essential subunits: KdpA, KdpB and KdpC.</text>
</comment>
<name>A0ABZ3CZP7_9PROT</name>
<dbReference type="PANTHER" id="PTHR30042">
    <property type="entry name" value="POTASSIUM-TRANSPORTING ATPASE C CHAIN"/>
    <property type="match status" value="1"/>
</dbReference>
<dbReference type="NCBIfam" id="TIGR00681">
    <property type="entry name" value="kdpC"/>
    <property type="match status" value="1"/>
</dbReference>
<dbReference type="EMBL" id="CP152276">
    <property type="protein sequence ID" value="XAE40905.1"/>
    <property type="molecule type" value="Genomic_DNA"/>
</dbReference>
<gene>
    <name evidence="11 12" type="primary">kdpC</name>
    <name evidence="12" type="ORF">AAC691_11160</name>
</gene>
<keyword evidence="6 11" id="KW-0067">ATP-binding</keyword>
<accession>A0ABZ3CZP7</accession>
<keyword evidence="2 11" id="KW-1003">Cell membrane</keyword>
<evidence type="ECO:0000256" key="2">
    <source>
        <dbReference type="ARBA" id="ARBA00022475"/>
    </source>
</evidence>
<evidence type="ECO:0000256" key="3">
    <source>
        <dbReference type="ARBA" id="ARBA00022538"/>
    </source>
</evidence>
<keyword evidence="10 11" id="KW-0472">Membrane</keyword>
<keyword evidence="1 11" id="KW-0813">Transport</keyword>
<evidence type="ECO:0000256" key="5">
    <source>
        <dbReference type="ARBA" id="ARBA00022741"/>
    </source>
</evidence>
<dbReference type="InterPro" id="IPR003820">
    <property type="entry name" value="KdpC"/>
</dbReference>
<organism evidence="12 13">
    <name type="scientific">Nguyenibacter vanlangensis</name>
    <dbReference type="NCBI Taxonomy" id="1216886"/>
    <lineage>
        <taxon>Bacteria</taxon>
        <taxon>Pseudomonadati</taxon>
        <taxon>Pseudomonadota</taxon>
        <taxon>Alphaproteobacteria</taxon>
        <taxon>Acetobacterales</taxon>
        <taxon>Acetobacteraceae</taxon>
        <taxon>Nguyenibacter</taxon>
    </lineage>
</organism>
<evidence type="ECO:0000256" key="11">
    <source>
        <dbReference type="HAMAP-Rule" id="MF_00276"/>
    </source>
</evidence>
<dbReference type="PIRSF" id="PIRSF001296">
    <property type="entry name" value="K_ATPase_KdpC"/>
    <property type="match status" value="1"/>
</dbReference>
<keyword evidence="8 11" id="KW-1133">Transmembrane helix</keyword>
<dbReference type="Proteomes" id="UP001449795">
    <property type="component" value="Chromosome"/>
</dbReference>
<comment type="function">
    <text evidence="11">Part of the high-affinity ATP-driven potassium transport (or Kdp) system, which catalyzes the hydrolysis of ATP coupled with the electrogenic transport of potassium into the cytoplasm. This subunit acts as a catalytic chaperone that increases the ATP-binding affinity of the ATP-hydrolyzing subunit KdpB by the formation of a transient KdpB/KdpC/ATP ternary complex.</text>
</comment>
<reference evidence="12 13" key="1">
    <citation type="submission" date="2024-04" db="EMBL/GenBank/DDBJ databases">
        <title>Complete genome sequence of Nguyenibacter vanlangesis HBCM-1154, a strain capable of nitrogen fixation, IAA production, and phosphorus solubilization isolated from sugarcane soil.</title>
        <authorList>
            <person name="MY HANH P."/>
        </authorList>
    </citation>
    <scope>NUCLEOTIDE SEQUENCE [LARGE SCALE GENOMIC DNA]</scope>
    <source>
        <strain evidence="12 13">HBCM 1154</strain>
    </source>
</reference>
<dbReference type="HAMAP" id="MF_00276">
    <property type="entry name" value="KdpC"/>
    <property type="match status" value="1"/>
</dbReference>
<evidence type="ECO:0000256" key="8">
    <source>
        <dbReference type="ARBA" id="ARBA00022989"/>
    </source>
</evidence>
<evidence type="ECO:0000256" key="4">
    <source>
        <dbReference type="ARBA" id="ARBA00022692"/>
    </source>
</evidence>
<dbReference type="PANTHER" id="PTHR30042:SF2">
    <property type="entry name" value="POTASSIUM-TRANSPORTING ATPASE KDPC SUBUNIT"/>
    <property type="match status" value="1"/>
</dbReference>
<keyword evidence="5 11" id="KW-0547">Nucleotide-binding</keyword>
<keyword evidence="4 11" id="KW-0812">Transmembrane</keyword>
<keyword evidence="9 11" id="KW-0406">Ion transport</keyword>
<evidence type="ECO:0000313" key="13">
    <source>
        <dbReference type="Proteomes" id="UP001449795"/>
    </source>
</evidence>
<evidence type="ECO:0000256" key="9">
    <source>
        <dbReference type="ARBA" id="ARBA00023065"/>
    </source>
</evidence>
<evidence type="ECO:0000256" key="6">
    <source>
        <dbReference type="ARBA" id="ARBA00022840"/>
    </source>
</evidence>
<evidence type="ECO:0000256" key="1">
    <source>
        <dbReference type="ARBA" id="ARBA00022448"/>
    </source>
</evidence>
<evidence type="ECO:0000313" key="12">
    <source>
        <dbReference type="EMBL" id="XAE40905.1"/>
    </source>
</evidence>